<organism evidence="1 2">
    <name type="scientific">Paeniglutamicibacter psychrophenolicus</name>
    <dbReference type="NCBI Taxonomy" id="257454"/>
    <lineage>
        <taxon>Bacteria</taxon>
        <taxon>Bacillati</taxon>
        <taxon>Actinomycetota</taxon>
        <taxon>Actinomycetes</taxon>
        <taxon>Micrococcales</taxon>
        <taxon>Micrococcaceae</taxon>
        <taxon>Paeniglutamicibacter</taxon>
    </lineage>
</organism>
<name>A0ABS4WED9_9MICC</name>
<comment type="caution">
    <text evidence="1">The sequence shown here is derived from an EMBL/GenBank/DDBJ whole genome shotgun (WGS) entry which is preliminary data.</text>
</comment>
<reference evidence="1 2" key="1">
    <citation type="submission" date="2021-03" db="EMBL/GenBank/DDBJ databases">
        <title>Sequencing the genomes of 1000 actinobacteria strains.</title>
        <authorList>
            <person name="Klenk H.-P."/>
        </authorList>
    </citation>
    <scope>NUCLEOTIDE SEQUENCE [LARGE SCALE GENOMIC DNA]</scope>
    <source>
        <strain evidence="1 2">DSM 15454</strain>
    </source>
</reference>
<gene>
    <name evidence="1" type="ORF">JOF46_002442</name>
</gene>
<accession>A0ABS4WED9</accession>
<dbReference type="Proteomes" id="UP000766570">
    <property type="component" value="Unassembled WGS sequence"/>
</dbReference>
<protein>
    <submittedName>
        <fullName evidence="1">Uncharacterized protein (DUF1499 family)</fullName>
    </submittedName>
</protein>
<dbReference type="EMBL" id="JAGIOE010000001">
    <property type="protein sequence ID" value="MBP2374530.1"/>
    <property type="molecule type" value="Genomic_DNA"/>
</dbReference>
<proteinExistence type="predicted"/>
<sequence>MTKNHEAEQPHRYLSPETISELQQLVDDVNESLERDRNRLSQRILRVLFPSRNNR</sequence>
<evidence type="ECO:0000313" key="2">
    <source>
        <dbReference type="Proteomes" id="UP000766570"/>
    </source>
</evidence>
<evidence type="ECO:0000313" key="1">
    <source>
        <dbReference type="EMBL" id="MBP2374530.1"/>
    </source>
</evidence>
<keyword evidence="2" id="KW-1185">Reference proteome</keyword>